<keyword evidence="2" id="KW-1185">Reference proteome</keyword>
<sequence>MTDYKFDLALQHNFRTLIITKRIHGTSYTQNAKYFKVPTQHEIIMRTGLNSRLGIRICNSYLFDECLVGLGFLSLEYIHIVEWNITRIKARLKVLIHIGI</sequence>
<accession>A0AAV8XGI9</accession>
<dbReference type="AlphaFoldDB" id="A0AAV8XGI9"/>
<evidence type="ECO:0000313" key="1">
    <source>
        <dbReference type="EMBL" id="KAJ8937144.1"/>
    </source>
</evidence>
<dbReference type="Proteomes" id="UP001162162">
    <property type="component" value="Unassembled WGS sequence"/>
</dbReference>
<proteinExistence type="predicted"/>
<dbReference type="EMBL" id="JAPWTK010000678">
    <property type="protein sequence ID" value="KAJ8937144.1"/>
    <property type="molecule type" value="Genomic_DNA"/>
</dbReference>
<protein>
    <submittedName>
        <fullName evidence="1">Uncharacterized protein</fullName>
    </submittedName>
</protein>
<name>A0AAV8XGI9_9CUCU</name>
<comment type="caution">
    <text evidence="1">The sequence shown here is derived from an EMBL/GenBank/DDBJ whole genome shotgun (WGS) entry which is preliminary data.</text>
</comment>
<organism evidence="1 2">
    <name type="scientific">Aromia moschata</name>
    <dbReference type="NCBI Taxonomy" id="1265417"/>
    <lineage>
        <taxon>Eukaryota</taxon>
        <taxon>Metazoa</taxon>
        <taxon>Ecdysozoa</taxon>
        <taxon>Arthropoda</taxon>
        <taxon>Hexapoda</taxon>
        <taxon>Insecta</taxon>
        <taxon>Pterygota</taxon>
        <taxon>Neoptera</taxon>
        <taxon>Endopterygota</taxon>
        <taxon>Coleoptera</taxon>
        <taxon>Polyphaga</taxon>
        <taxon>Cucujiformia</taxon>
        <taxon>Chrysomeloidea</taxon>
        <taxon>Cerambycidae</taxon>
        <taxon>Cerambycinae</taxon>
        <taxon>Callichromatini</taxon>
        <taxon>Aromia</taxon>
    </lineage>
</organism>
<reference evidence="1" key="1">
    <citation type="journal article" date="2023" name="Insect Mol. Biol.">
        <title>Genome sequencing provides insights into the evolution of gene families encoding plant cell wall-degrading enzymes in longhorned beetles.</title>
        <authorList>
            <person name="Shin N.R."/>
            <person name="Okamura Y."/>
            <person name="Kirsch R."/>
            <person name="Pauchet Y."/>
        </authorList>
    </citation>
    <scope>NUCLEOTIDE SEQUENCE</scope>
    <source>
        <strain evidence="1">AMC_N1</strain>
    </source>
</reference>
<evidence type="ECO:0000313" key="2">
    <source>
        <dbReference type="Proteomes" id="UP001162162"/>
    </source>
</evidence>
<gene>
    <name evidence="1" type="ORF">NQ318_011949</name>
</gene>